<feature type="transmembrane region" description="Helical" evidence="1">
    <location>
        <begin position="124"/>
        <end position="144"/>
    </location>
</feature>
<dbReference type="Proteomes" id="UP001295423">
    <property type="component" value="Unassembled WGS sequence"/>
</dbReference>
<evidence type="ECO:0000313" key="3">
    <source>
        <dbReference type="Proteomes" id="UP001295423"/>
    </source>
</evidence>
<evidence type="ECO:0000256" key="1">
    <source>
        <dbReference type="SAM" id="Phobius"/>
    </source>
</evidence>
<evidence type="ECO:0000313" key="2">
    <source>
        <dbReference type="EMBL" id="CAJ1967194.1"/>
    </source>
</evidence>
<keyword evidence="1" id="KW-1133">Transmembrane helix</keyword>
<keyword evidence="1" id="KW-0812">Transmembrane</keyword>
<dbReference type="AlphaFoldDB" id="A0AAD2GB51"/>
<protein>
    <recommendedName>
        <fullName evidence="4">Fatty acid hydroxylase domain-containing protein</fullName>
    </recommendedName>
</protein>
<proteinExistence type="predicted"/>
<name>A0AAD2GB51_9STRA</name>
<dbReference type="EMBL" id="CAKOGP040002314">
    <property type="protein sequence ID" value="CAJ1967194.1"/>
    <property type="molecule type" value="Genomic_DNA"/>
</dbReference>
<sequence length="296" mass="33840">MLIVDGQAARFLTQLVDYARFYAVVICTVLWATNEQEKRLVCWKAALMPVAIVTSHTIMEVVYGHILGPNTLGQSKRNQIRKDERNVALIGGVALLVFQMSCAVGFLTYIGAFTPTFVHDKSNLLDWTLALSTAYGEFWILSWLKDVTSMHFVHRLMHNKNYKYLHRIHLLHHSHTTNLNNINGALLEPVDLFLENTIGPLLLVVLKCLSGYPPKISLISFLYSISAEGSNHSLNPYSISYYFPPVDFFLKGNLAHNLHHTSPNGHFHAQPWHHLWEGYHKDLEAYNRIMKTKVEF</sequence>
<keyword evidence="1" id="KW-0472">Membrane</keyword>
<accession>A0AAD2GB51</accession>
<feature type="transmembrane region" description="Helical" evidence="1">
    <location>
        <begin position="87"/>
        <end position="112"/>
    </location>
</feature>
<keyword evidence="3" id="KW-1185">Reference proteome</keyword>
<gene>
    <name evidence="2" type="ORF">CYCCA115_LOCUS22659</name>
</gene>
<comment type="caution">
    <text evidence="2">The sequence shown here is derived from an EMBL/GenBank/DDBJ whole genome shotgun (WGS) entry which is preliminary data.</text>
</comment>
<reference evidence="2" key="1">
    <citation type="submission" date="2023-08" db="EMBL/GenBank/DDBJ databases">
        <authorList>
            <person name="Audoor S."/>
            <person name="Bilcke G."/>
        </authorList>
    </citation>
    <scope>NUCLEOTIDE SEQUENCE</scope>
</reference>
<organism evidence="2 3">
    <name type="scientific">Cylindrotheca closterium</name>
    <dbReference type="NCBI Taxonomy" id="2856"/>
    <lineage>
        <taxon>Eukaryota</taxon>
        <taxon>Sar</taxon>
        <taxon>Stramenopiles</taxon>
        <taxon>Ochrophyta</taxon>
        <taxon>Bacillariophyta</taxon>
        <taxon>Bacillariophyceae</taxon>
        <taxon>Bacillariophycidae</taxon>
        <taxon>Bacillariales</taxon>
        <taxon>Bacillariaceae</taxon>
        <taxon>Cylindrotheca</taxon>
    </lineage>
</organism>
<evidence type="ECO:0008006" key="4">
    <source>
        <dbReference type="Google" id="ProtNLM"/>
    </source>
</evidence>